<evidence type="ECO:0000313" key="2">
    <source>
        <dbReference type="EMBL" id="VDR26143.1"/>
    </source>
</evidence>
<accession>A0A3P8M2I0</accession>
<evidence type="ECO:0000259" key="1">
    <source>
        <dbReference type="Pfam" id="PF09994"/>
    </source>
</evidence>
<reference evidence="2 3" key="1">
    <citation type="submission" date="2018-12" db="EMBL/GenBank/DDBJ databases">
        <authorList>
            <consortium name="Pathogen Informatics"/>
        </authorList>
    </citation>
    <scope>NUCLEOTIDE SEQUENCE [LARGE SCALE GENOMIC DNA]</scope>
    <source>
        <strain evidence="2 3">NCTC13098</strain>
    </source>
</reference>
<dbReference type="PANTHER" id="PTHR33840">
    <property type="match status" value="1"/>
</dbReference>
<dbReference type="EMBL" id="LR131271">
    <property type="protein sequence ID" value="VDR26143.1"/>
    <property type="molecule type" value="Genomic_DNA"/>
</dbReference>
<evidence type="ECO:0000313" key="3">
    <source>
        <dbReference type="Proteomes" id="UP000274346"/>
    </source>
</evidence>
<dbReference type="SUPFAM" id="SSF53474">
    <property type="entry name" value="alpha/beta-Hydrolases"/>
    <property type="match status" value="1"/>
</dbReference>
<dbReference type="KEGG" id="rtg:NCTC13098_02482"/>
<gene>
    <name evidence="2" type="ORF">NCTC13098_02482</name>
</gene>
<dbReference type="Pfam" id="PF09994">
    <property type="entry name" value="T6SS_Tle1-like_cat"/>
    <property type="match status" value="1"/>
</dbReference>
<dbReference type="PANTHER" id="PTHR33840:SF1">
    <property type="entry name" value="TLE1 PHOSPHOLIPASE DOMAIN-CONTAINING PROTEIN"/>
    <property type="match status" value="1"/>
</dbReference>
<proteinExistence type="predicted"/>
<organism evidence="2 3">
    <name type="scientific">Raoultella terrigena</name>
    <name type="common">Klebsiella terrigena</name>
    <dbReference type="NCBI Taxonomy" id="577"/>
    <lineage>
        <taxon>Bacteria</taxon>
        <taxon>Pseudomonadati</taxon>
        <taxon>Pseudomonadota</taxon>
        <taxon>Gammaproteobacteria</taxon>
        <taxon>Enterobacterales</taxon>
        <taxon>Enterobacteriaceae</taxon>
        <taxon>Klebsiella/Raoultella group</taxon>
        <taxon>Raoultella</taxon>
    </lineage>
</organism>
<feature type="domain" description="T6SS Phospholipase effector Tle1-like catalytic" evidence="1">
    <location>
        <begin position="3"/>
        <end position="278"/>
    </location>
</feature>
<dbReference type="Proteomes" id="UP000274346">
    <property type="component" value="Chromosome"/>
</dbReference>
<name>A0A3P8M2I0_RAOTE</name>
<dbReference type="AlphaFoldDB" id="A0A3P8M2I0"/>
<dbReference type="InterPro" id="IPR018712">
    <property type="entry name" value="Tle1-like_cat"/>
</dbReference>
<sequence>MDRRIVICCDGTGNELNRTMSNVLKFYRILEKKTQQQVFYTPGVGTLALDNPWQRFKQQCRLLLGLGAGYGLDNDVLKAYDFLCQNWHEGDKIYLLGFSRGAYTVRVVAALVETIGIIPPGQRNLAEYGLTAYKKASGDRSATAPSNDLEDAWLFGRIAGGRPARIEFIGVWDTVSSVIVPRSDRLLPSIQTLRFTRTNKAVKCFRQAISMDERRRMFRLNRWIDPQPYRPVPYRKESEISQDIQQVWFAGVHADVGGGYPESESGLSKYPLIWMLEEAQKAGLTYDEECRRAISKGGKLTRGGETFVPPDATGILHRSLRGLWWLLEYIPKNKRWREWCTSRPTFLGRYLPLGEPRAIPPGSLIHASVRERNGEGSALPSYKPQRFLPVYR</sequence>
<dbReference type="InterPro" id="IPR029058">
    <property type="entry name" value="AB_hydrolase_fold"/>
</dbReference>
<protein>
    <submittedName>
        <fullName evidence="2">Uncharacterized conserved protein</fullName>
    </submittedName>
</protein>